<proteinExistence type="predicted"/>
<accession>A0A5N6VUW3</accession>
<protein>
    <submittedName>
        <fullName evidence="1">Uncharacterized protein</fullName>
    </submittedName>
</protein>
<dbReference type="Proteomes" id="UP000325433">
    <property type="component" value="Unassembled WGS sequence"/>
</dbReference>
<name>A0A5N6VUW3_9EURO</name>
<evidence type="ECO:0000313" key="2">
    <source>
        <dbReference type="Proteomes" id="UP000325433"/>
    </source>
</evidence>
<dbReference type="AlphaFoldDB" id="A0A5N6VUW3"/>
<evidence type="ECO:0000313" key="1">
    <source>
        <dbReference type="EMBL" id="KAE8312018.1"/>
    </source>
</evidence>
<dbReference type="EMBL" id="ML738337">
    <property type="protein sequence ID" value="KAE8312018.1"/>
    <property type="molecule type" value="Genomic_DNA"/>
</dbReference>
<gene>
    <name evidence="1" type="ORF">BDV41DRAFT_310549</name>
</gene>
<sequence>MKVNSCREQCQSCHTKLGKEFPTKRSPLSARLVPTSATPSGLQNFFTVLTSSIVEVHCSPPDTCPMELRKSDILCFHPEPIFSNSATQDKHFLFSLFDSIQPKMSRSAYCQDAVGRATCKREPSDFACHSPRYANTGRQNDNLKRNKKFFR</sequence>
<organism evidence="1 2">
    <name type="scientific">Aspergillus transmontanensis</name>
    <dbReference type="NCBI Taxonomy" id="1034304"/>
    <lineage>
        <taxon>Eukaryota</taxon>
        <taxon>Fungi</taxon>
        <taxon>Dikarya</taxon>
        <taxon>Ascomycota</taxon>
        <taxon>Pezizomycotina</taxon>
        <taxon>Eurotiomycetes</taxon>
        <taxon>Eurotiomycetidae</taxon>
        <taxon>Eurotiales</taxon>
        <taxon>Aspergillaceae</taxon>
        <taxon>Aspergillus</taxon>
        <taxon>Aspergillus subgen. Circumdati</taxon>
    </lineage>
</organism>
<reference evidence="2" key="1">
    <citation type="submission" date="2019-04" db="EMBL/GenBank/DDBJ databases">
        <title>Friends and foes A comparative genomics studyof 23 Aspergillus species from section Flavi.</title>
        <authorList>
            <consortium name="DOE Joint Genome Institute"/>
            <person name="Kjaerbolling I."/>
            <person name="Vesth T."/>
            <person name="Frisvad J.C."/>
            <person name="Nybo J.L."/>
            <person name="Theobald S."/>
            <person name="Kildgaard S."/>
            <person name="Isbrandt T."/>
            <person name="Kuo A."/>
            <person name="Sato A."/>
            <person name="Lyhne E.K."/>
            <person name="Kogle M.E."/>
            <person name="Wiebenga A."/>
            <person name="Kun R.S."/>
            <person name="Lubbers R.J."/>
            <person name="Makela M.R."/>
            <person name="Barry K."/>
            <person name="Chovatia M."/>
            <person name="Clum A."/>
            <person name="Daum C."/>
            <person name="Haridas S."/>
            <person name="He G."/>
            <person name="LaButti K."/>
            <person name="Lipzen A."/>
            <person name="Mondo S."/>
            <person name="Riley R."/>
            <person name="Salamov A."/>
            <person name="Simmons B.A."/>
            <person name="Magnuson J.K."/>
            <person name="Henrissat B."/>
            <person name="Mortensen U.H."/>
            <person name="Larsen T.O."/>
            <person name="Devries R.P."/>
            <person name="Grigoriev I.V."/>
            <person name="Machida M."/>
            <person name="Baker S.E."/>
            <person name="Andersen M.R."/>
        </authorList>
    </citation>
    <scope>NUCLEOTIDE SEQUENCE [LARGE SCALE GENOMIC DNA]</scope>
    <source>
        <strain evidence="2">CBS 130015</strain>
    </source>
</reference>
<keyword evidence="2" id="KW-1185">Reference proteome</keyword>